<name>A0ABD3C291_9LAMI</name>
<keyword evidence="2 4" id="KW-0863">Zinc-finger</keyword>
<dbReference type="SMART" id="SM00184">
    <property type="entry name" value="RING"/>
    <property type="match status" value="1"/>
</dbReference>
<organism evidence="6 7">
    <name type="scientific">Castilleja foliolosa</name>
    <dbReference type="NCBI Taxonomy" id="1961234"/>
    <lineage>
        <taxon>Eukaryota</taxon>
        <taxon>Viridiplantae</taxon>
        <taxon>Streptophyta</taxon>
        <taxon>Embryophyta</taxon>
        <taxon>Tracheophyta</taxon>
        <taxon>Spermatophyta</taxon>
        <taxon>Magnoliopsida</taxon>
        <taxon>eudicotyledons</taxon>
        <taxon>Gunneridae</taxon>
        <taxon>Pentapetalae</taxon>
        <taxon>asterids</taxon>
        <taxon>lamiids</taxon>
        <taxon>Lamiales</taxon>
        <taxon>Orobanchaceae</taxon>
        <taxon>Pedicularideae</taxon>
        <taxon>Castillejinae</taxon>
        <taxon>Castilleja</taxon>
    </lineage>
</organism>
<dbReference type="Proteomes" id="UP001632038">
    <property type="component" value="Unassembled WGS sequence"/>
</dbReference>
<dbReference type="Gene3D" id="3.30.40.10">
    <property type="entry name" value="Zinc/RING finger domain, C3HC4 (zinc finger)"/>
    <property type="match status" value="1"/>
</dbReference>
<feature type="domain" description="RING-type" evidence="5">
    <location>
        <begin position="57"/>
        <end position="98"/>
    </location>
</feature>
<reference evidence="7" key="1">
    <citation type="journal article" date="2024" name="IScience">
        <title>Strigolactones Initiate the Formation of Haustorium-like Structures in Castilleja.</title>
        <authorList>
            <person name="Buerger M."/>
            <person name="Peterson D."/>
            <person name="Chory J."/>
        </authorList>
    </citation>
    <scope>NUCLEOTIDE SEQUENCE [LARGE SCALE GENOMIC DNA]</scope>
</reference>
<proteinExistence type="predicted"/>
<evidence type="ECO:0000313" key="7">
    <source>
        <dbReference type="Proteomes" id="UP001632038"/>
    </source>
</evidence>
<dbReference type="SUPFAM" id="SSF57850">
    <property type="entry name" value="RING/U-box"/>
    <property type="match status" value="1"/>
</dbReference>
<dbReference type="PROSITE" id="PS50089">
    <property type="entry name" value="ZF_RING_2"/>
    <property type="match status" value="1"/>
</dbReference>
<keyword evidence="3" id="KW-0862">Zinc</keyword>
<dbReference type="GO" id="GO:0008270">
    <property type="term" value="F:zinc ion binding"/>
    <property type="evidence" value="ECO:0007669"/>
    <property type="project" value="UniProtKB-KW"/>
</dbReference>
<evidence type="ECO:0000259" key="5">
    <source>
        <dbReference type="PROSITE" id="PS50089"/>
    </source>
</evidence>
<dbReference type="InterPro" id="IPR051834">
    <property type="entry name" value="RING_finger_E3_ligase"/>
</dbReference>
<keyword evidence="7" id="KW-1185">Reference proteome</keyword>
<dbReference type="AlphaFoldDB" id="A0ABD3C291"/>
<dbReference type="InterPro" id="IPR001841">
    <property type="entry name" value="Znf_RING"/>
</dbReference>
<evidence type="ECO:0000256" key="2">
    <source>
        <dbReference type="ARBA" id="ARBA00022771"/>
    </source>
</evidence>
<dbReference type="PANTHER" id="PTHR45931:SF16">
    <property type="entry name" value="RING_U-BOX SUPERFAMILY PROTEIN"/>
    <property type="match status" value="1"/>
</dbReference>
<comment type="caution">
    <text evidence="6">The sequence shown here is derived from an EMBL/GenBank/DDBJ whole genome shotgun (WGS) entry which is preliminary data.</text>
</comment>
<gene>
    <name evidence="6" type="ORF">CASFOL_032515</name>
</gene>
<accession>A0ABD3C291</accession>
<dbReference type="EMBL" id="JAVIJP010000054">
    <property type="protein sequence ID" value="KAL3623699.1"/>
    <property type="molecule type" value="Genomic_DNA"/>
</dbReference>
<evidence type="ECO:0000256" key="3">
    <source>
        <dbReference type="ARBA" id="ARBA00022833"/>
    </source>
</evidence>
<protein>
    <recommendedName>
        <fullName evidence="5">RING-type domain-containing protein</fullName>
    </recommendedName>
</protein>
<dbReference type="InterPro" id="IPR013083">
    <property type="entry name" value="Znf_RING/FYVE/PHD"/>
</dbReference>
<evidence type="ECO:0000313" key="6">
    <source>
        <dbReference type="EMBL" id="KAL3623699.1"/>
    </source>
</evidence>
<keyword evidence="1" id="KW-0479">Metal-binding</keyword>
<evidence type="ECO:0000256" key="1">
    <source>
        <dbReference type="ARBA" id="ARBA00022723"/>
    </source>
</evidence>
<dbReference type="PANTHER" id="PTHR45931">
    <property type="entry name" value="SI:CH211-59O9.10"/>
    <property type="match status" value="1"/>
</dbReference>
<dbReference type="Pfam" id="PF13639">
    <property type="entry name" value="zf-RING_2"/>
    <property type="match status" value="1"/>
</dbReference>
<evidence type="ECO:0000256" key="4">
    <source>
        <dbReference type="PROSITE-ProRule" id="PRU00175"/>
    </source>
</evidence>
<sequence length="109" mass="11868">MLSSHIDMDELFDLDMALTMPAESTNRHHEPDTQSAVAARHMVDEMPTVVMVGGRDCSVCLEGFGVGGAGKKVPCGHVFHENCILHWLSVHDSCPLCRRKLAVSGKPVL</sequence>